<evidence type="ECO:0000313" key="1">
    <source>
        <dbReference type="EMBL" id="WTY96871.1"/>
    </source>
</evidence>
<gene>
    <name evidence="1" type="ORF">OG626_19160</name>
</gene>
<protein>
    <recommendedName>
        <fullName evidence="2">PRD domain-containing protein</fullName>
    </recommendedName>
</protein>
<sequence length="136" mass="14852">MTGTPLDSAHPRRLLTLLAEDTHISELDAADAEAFLTVAGHYANARGIVLNDVRRLALAAHGLAFVRRVRAHEYPPELDRALYDEVGAELFAGVRELLDAYCAGRAHTVSDTEVLLLTLHFEAALQEDLPEPGRSV</sequence>
<dbReference type="InterPro" id="IPR036634">
    <property type="entry name" value="PRD_sf"/>
</dbReference>
<organism evidence="1">
    <name type="scientific">Streptomyces sp. NBC_01401</name>
    <dbReference type="NCBI Taxonomy" id="2903854"/>
    <lineage>
        <taxon>Bacteria</taxon>
        <taxon>Bacillati</taxon>
        <taxon>Actinomycetota</taxon>
        <taxon>Actinomycetes</taxon>
        <taxon>Kitasatosporales</taxon>
        <taxon>Streptomycetaceae</taxon>
        <taxon>Streptomyces</taxon>
    </lineage>
</organism>
<dbReference type="Gene3D" id="1.10.1790.10">
    <property type="entry name" value="PRD domain"/>
    <property type="match status" value="1"/>
</dbReference>
<evidence type="ECO:0008006" key="2">
    <source>
        <dbReference type="Google" id="ProtNLM"/>
    </source>
</evidence>
<reference evidence="1" key="1">
    <citation type="submission" date="2022-10" db="EMBL/GenBank/DDBJ databases">
        <title>The complete genomes of actinobacterial strains from the NBC collection.</title>
        <authorList>
            <person name="Joergensen T.S."/>
            <person name="Alvarez Arevalo M."/>
            <person name="Sterndorff E.B."/>
            <person name="Faurdal D."/>
            <person name="Vuksanovic O."/>
            <person name="Mourched A.-S."/>
            <person name="Charusanti P."/>
            <person name="Shaw S."/>
            <person name="Blin K."/>
            <person name="Weber T."/>
        </authorList>
    </citation>
    <scope>NUCLEOTIDE SEQUENCE</scope>
    <source>
        <strain evidence="1">NBC_01401</strain>
    </source>
</reference>
<dbReference type="AlphaFoldDB" id="A0AAU3GXC2"/>
<accession>A0AAU3GXC2</accession>
<name>A0AAU3GXC2_9ACTN</name>
<dbReference type="EMBL" id="CP109535">
    <property type="protein sequence ID" value="WTY96871.1"/>
    <property type="molecule type" value="Genomic_DNA"/>
</dbReference>
<dbReference type="SUPFAM" id="SSF63520">
    <property type="entry name" value="PTS-regulatory domain, PRD"/>
    <property type="match status" value="1"/>
</dbReference>
<proteinExistence type="predicted"/>
<dbReference type="GO" id="GO:0006355">
    <property type="term" value="P:regulation of DNA-templated transcription"/>
    <property type="evidence" value="ECO:0007669"/>
    <property type="project" value="InterPro"/>
</dbReference>